<evidence type="ECO:0008006" key="4">
    <source>
        <dbReference type="Google" id="ProtNLM"/>
    </source>
</evidence>
<feature type="compositionally biased region" description="Low complexity" evidence="1">
    <location>
        <begin position="1"/>
        <end position="32"/>
    </location>
</feature>
<comment type="caution">
    <text evidence="2">The sequence shown here is derived from an EMBL/GenBank/DDBJ whole genome shotgun (WGS) entry which is preliminary data.</text>
</comment>
<dbReference type="AlphaFoldDB" id="A0A9W9CL40"/>
<proteinExistence type="predicted"/>
<dbReference type="OrthoDB" id="3766406at2759"/>
<name>A0A9W9CL40_9PLEO</name>
<feature type="region of interest" description="Disordered" evidence="1">
    <location>
        <begin position="1"/>
        <end position="38"/>
    </location>
</feature>
<feature type="region of interest" description="Disordered" evidence="1">
    <location>
        <begin position="288"/>
        <end position="331"/>
    </location>
</feature>
<sequence>MNIFRRSMSSSSSRSRTSTTASTSDSPTPRSSFESTQSNNDISTSLATIKMKKAPPAPLLNLPIELIQQITSYLDNASAASFCLSSRFICYAVGTNHLSSYIGASKSRFEKRRTIEAVVERAFPGHWFCAWCDKFHAWSASDGPKEEASVALTTAGVGTKGANSTGTKKGRRRDCAEFNSYLHDGSDYVLYYHHVRLAINRALWGPAHGIPLAALAHSSSGMTKIFKTPCPTKLQITPVITTITGNPGEHAHQPHLLLHTTYALILPTSFTSNKRLLPSQIWPSLPTSSRATATFPRRQRPHRPHGGHRQRRTQGVDVPAHPDVRAVSHGLERQLCRV</sequence>
<evidence type="ECO:0000313" key="2">
    <source>
        <dbReference type="EMBL" id="KAJ4368191.1"/>
    </source>
</evidence>
<gene>
    <name evidence="2" type="ORF">N0V83_006547</name>
</gene>
<accession>A0A9W9CL40</accession>
<organism evidence="2 3">
    <name type="scientific">Neocucurbitaria cava</name>
    <dbReference type="NCBI Taxonomy" id="798079"/>
    <lineage>
        <taxon>Eukaryota</taxon>
        <taxon>Fungi</taxon>
        <taxon>Dikarya</taxon>
        <taxon>Ascomycota</taxon>
        <taxon>Pezizomycotina</taxon>
        <taxon>Dothideomycetes</taxon>
        <taxon>Pleosporomycetidae</taxon>
        <taxon>Pleosporales</taxon>
        <taxon>Pleosporineae</taxon>
        <taxon>Cucurbitariaceae</taxon>
        <taxon>Neocucurbitaria</taxon>
    </lineage>
</organism>
<evidence type="ECO:0000313" key="3">
    <source>
        <dbReference type="Proteomes" id="UP001140560"/>
    </source>
</evidence>
<dbReference type="EMBL" id="JAPEUY010000011">
    <property type="protein sequence ID" value="KAJ4368191.1"/>
    <property type="molecule type" value="Genomic_DNA"/>
</dbReference>
<reference evidence="2" key="1">
    <citation type="submission" date="2022-10" db="EMBL/GenBank/DDBJ databases">
        <title>Tapping the CABI collections for fungal endophytes: first genome assemblies for Collariella, Neodidymelliopsis, Ascochyta clinopodiicola, Didymella pomorum, Didymosphaeria variabile, Neocosmospora piperis and Neocucurbitaria cava.</title>
        <authorList>
            <person name="Hill R."/>
        </authorList>
    </citation>
    <scope>NUCLEOTIDE SEQUENCE</scope>
    <source>
        <strain evidence="2">IMI 356814</strain>
    </source>
</reference>
<evidence type="ECO:0000256" key="1">
    <source>
        <dbReference type="SAM" id="MobiDB-lite"/>
    </source>
</evidence>
<dbReference type="Proteomes" id="UP001140560">
    <property type="component" value="Unassembled WGS sequence"/>
</dbReference>
<feature type="compositionally biased region" description="Basic residues" evidence="1">
    <location>
        <begin position="297"/>
        <end position="312"/>
    </location>
</feature>
<protein>
    <recommendedName>
        <fullName evidence="4">F-box domain-containing protein</fullName>
    </recommendedName>
</protein>
<keyword evidence="3" id="KW-1185">Reference proteome</keyword>
<feature type="compositionally biased region" description="Basic and acidic residues" evidence="1">
    <location>
        <begin position="320"/>
        <end position="331"/>
    </location>
</feature>